<keyword evidence="2" id="KW-0808">Transferase</keyword>
<feature type="region of interest" description="Disordered" evidence="7">
    <location>
        <begin position="241"/>
        <end position="268"/>
    </location>
</feature>
<dbReference type="Pfam" id="PF00069">
    <property type="entry name" value="Pkinase"/>
    <property type="match status" value="1"/>
</dbReference>
<dbReference type="Proteomes" id="UP001157974">
    <property type="component" value="Unassembled WGS sequence"/>
</dbReference>
<keyword evidence="10" id="KW-1185">Reference proteome</keyword>
<dbReference type="PROSITE" id="PS00107">
    <property type="entry name" value="PROTEIN_KINASE_ATP"/>
    <property type="match status" value="1"/>
</dbReference>
<comment type="caution">
    <text evidence="9">The sequence shown here is derived from an EMBL/GenBank/DDBJ whole genome shotgun (WGS) entry which is preliminary data.</text>
</comment>
<accession>A0AAV8UKI2</accession>
<feature type="domain" description="Protein kinase" evidence="8">
    <location>
        <begin position="337"/>
        <end position="610"/>
    </location>
</feature>
<dbReference type="SUPFAM" id="SSF56112">
    <property type="entry name" value="Protein kinase-like (PK-like)"/>
    <property type="match status" value="1"/>
</dbReference>
<dbReference type="GO" id="GO:0035556">
    <property type="term" value="P:intracellular signal transduction"/>
    <property type="evidence" value="ECO:0007669"/>
    <property type="project" value="TreeGrafter"/>
</dbReference>
<sequence length="627" mass="71044">MSDSGGILSSVSLDRRRLLEARMSAPLLAGGGNSEPGFGSLPAKDASNGSTAVRENGLLVKTTAPPPASDEEVEDSVGSFSSASNDSITTEKGGVRSAEQGKGDSRKRKRGKNTKLEQFFKRQGSQKLSGKDLTIENLKRENEEMKRQLEDSVEAAKKASEEAQSLAGRWRKALNECLRSAETHERAGREREFELKCERLGRIGVRRTGTTLQEGWEDGREAREVESSLSQIKLEKEEIERQQKELNKQLRKSAAEGSMPPPPSRGKGKFVQTTAYLLEQTEALRIRLSVLRKEESEWVEKKDSLESQKALLIREMRRQRDEKASPFNNMPVLHDRYQLTKLLGRGGFSEVYKAYDLEELEWVALKVHQLHVYWSEEKKNNYIRHATREYEIHKTLDHPRVVKLMDVFEIDKNSFCTVLEYCRGSDLDEYLKIHKVLSERESRNVISQVFSGLSYLNQQENKIIHYDLKPGNILLSDGQVKITDFGLSKVMGDNDDTAHGMELTSQGAGTYWYLPPECFEIGPAPPRISSKVDVWSAGVILYQMLYGRKPFGNEQSQERILRESTILRESLEFPLKPSVPADAKAFIKRCLTRDQRDRPDINQILEDPYLRKAQASSRSVGNNQSSS</sequence>
<dbReference type="PANTHER" id="PTHR22974">
    <property type="entry name" value="MIXED LINEAGE PROTEIN KINASE"/>
    <property type="match status" value="1"/>
</dbReference>
<proteinExistence type="predicted"/>
<evidence type="ECO:0000259" key="8">
    <source>
        <dbReference type="PROSITE" id="PS50011"/>
    </source>
</evidence>
<dbReference type="FunFam" id="1.10.510.10:FF:000698">
    <property type="entry name" value="Serine/threonine-protein kinase tousled-like 1"/>
    <property type="match status" value="1"/>
</dbReference>
<reference evidence="9 10" key="1">
    <citation type="journal article" date="2023" name="Nat. Commun.">
        <title>Origin of minicircular mitochondrial genomes in red algae.</title>
        <authorList>
            <person name="Lee Y."/>
            <person name="Cho C.H."/>
            <person name="Lee Y.M."/>
            <person name="Park S.I."/>
            <person name="Yang J.H."/>
            <person name="West J.A."/>
            <person name="Bhattacharya D."/>
            <person name="Yoon H.S."/>
        </authorList>
    </citation>
    <scope>NUCLEOTIDE SEQUENCE [LARGE SCALE GENOMIC DNA]</scope>
    <source>
        <strain evidence="9 10">CCMP1338</strain>
        <tissue evidence="9">Whole cell</tissue>
    </source>
</reference>
<feature type="compositionally biased region" description="Polar residues" evidence="7">
    <location>
        <begin position="78"/>
        <end position="90"/>
    </location>
</feature>
<evidence type="ECO:0000256" key="5">
    <source>
        <dbReference type="ARBA" id="ARBA00022840"/>
    </source>
</evidence>
<dbReference type="GO" id="GO:0005524">
    <property type="term" value="F:ATP binding"/>
    <property type="evidence" value="ECO:0007669"/>
    <property type="project" value="UniProtKB-UniRule"/>
</dbReference>
<keyword evidence="5 6" id="KW-0067">ATP-binding</keyword>
<gene>
    <name evidence="9" type="ORF">NDN08_006902</name>
</gene>
<dbReference type="InterPro" id="IPR000719">
    <property type="entry name" value="Prot_kinase_dom"/>
</dbReference>
<feature type="binding site" evidence="6">
    <location>
        <position position="366"/>
    </location>
    <ligand>
        <name>ATP</name>
        <dbReference type="ChEBI" id="CHEBI:30616"/>
    </ligand>
</feature>
<dbReference type="GO" id="GO:0005634">
    <property type="term" value="C:nucleus"/>
    <property type="evidence" value="ECO:0007669"/>
    <property type="project" value="TreeGrafter"/>
</dbReference>
<keyword evidence="1" id="KW-0723">Serine/threonine-protein kinase</keyword>
<dbReference type="PROSITE" id="PS50011">
    <property type="entry name" value="PROTEIN_KINASE_DOM"/>
    <property type="match status" value="1"/>
</dbReference>
<dbReference type="InterPro" id="IPR017441">
    <property type="entry name" value="Protein_kinase_ATP_BS"/>
</dbReference>
<evidence type="ECO:0000256" key="3">
    <source>
        <dbReference type="ARBA" id="ARBA00022741"/>
    </source>
</evidence>
<organism evidence="9 10">
    <name type="scientific">Rhodosorus marinus</name>
    <dbReference type="NCBI Taxonomy" id="101924"/>
    <lineage>
        <taxon>Eukaryota</taxon>
        <taxon>Rhodophyta</taxon>
        <taxon>Stylonematophyceae</taxon>
        <taxon>Stylonematales</taxon>
        <taxon>Stylonemataceae</taxon>
        <taxon>Rhodosorus</taxon>
    </lineage>
</organism>
<keyword evidence="3 6" id="KW-0547">Nucleotide-binding</keyword>
<keyword evidence="4" id="KW-0418">Kinase</keyword>
<protein>
    <recommendedName>
        <fullName evidence="8">Protein kinase domain-containing protein</fullName>
    </recommendedName>
</protein>
<dbReference type="CDD" id="cd13990">
    <property type="entry name" value="STKc_TLK"/>
    <property type="match status" value="1"/>
</dbReference>
<evidence type="ECO:0000256" key="6">
    <source>
        <dbReference type="PROSITE-ProRule" id="PRU10141"/>
    </source>
</evidence>
<dbReference type="Gene3D" id="1.10.510.10">
    <property type="entry name" value="Transferase(Phosphotransferase) domain 1"/>
    <property type="match status" value="1"/>
</dbReference>
<evidence type="ECO:0000313" key="10">
    <source>
        <dbReference type="Proteomes" id="UP001157974"/>
    </source>
</evidence>
<dbReference type="PANTHER" id="PTHR22974:SF23">
    <property type="entry name" value="TOUSLED-LIKE KINASE, ISOFORM G"/>
    <property type="match status" value="1"/>
</dbReference>
<dbReference type="InterPro" id="IPR008271">
    <property type="entry name" value="Ser/Thr_kinase_AS"/>
</dbReference>
<evidence type="ECO:0000256" key="4">
    <source>
        <dbReference type="ARBA" id="ARBA00022777"/>
    </source>
</evidence>
<feature type="region of interest" description="Disordered" evidence="7">
    <location>
        <begin position="24"/>
        <end position="137"/>
    </location>
</feature>
<evidence type="ECO:0000256" key="7">
    <source>
        <dbReference type="SAM" id="MobiDB-lite"/>
    </source>
</evidence>
<evidence type="ECO:0000256" key="1">
    <source>
        <dbReference type="ARBA" id="ARBA00022527"/>
    </source>
</evidence>
<evidence type="ECO:0000256" key="2">
    <source>
        <dbReference type="ARBA" id="ARBA00022679"/>
    </source>
</evidence>
<dbReference type="InterPro" id="IPR011009">
    <property type="entry name" value="Kinase-like_dom_sf"/>
</dbReference>
<evidence type="ECO:0000313" key="9">
    <source>
        <dbReference type="EMBL" id="KAJ8902499.1"/>
    </source>
</evidence>
<dbReference type="EMBL" id="JAMWBK010000009">
    <property type="protein sequence ID" value="KAJ8902499.1"/>
    <property type="molecule type" value="Genomic_DNA"/>
</dbReference>
<dbReference type="AlphaFoldDB" id="A0AAV8UKI2"/>
<dbReference type="PROSITE" id="PS00108">
    <property type="entry name" value="PROTEIN_KINASE_ST"/>
    <property type="match status" value="1"/>
</dbReference>
<name>A0AAV8UKI2_9RHOD</name>
<dbReference type="GO" id="GO:0004674">
    <property type="term" value="F:protein serine/threonine kinase activity"/>
    <property type="evidence" value="ECO:0007669"/>
    <property type="project" value="UniProtKB-KW"/>
</dbReference>
<dbReference type="GO" id="GO:0007059">
    <property type="term" value="P:chromosome segregation"/>
    <property type="evidence" value="ECO:0007669"/>
    <property type="project" value="TreeGrafter"/>
</dbReference>
<dbReference type="SMART" id="SM00220">
    <property type="entry name" value="S_TKc"/>
    <property type="match status" value="1"/>
</dbReference>